<dbReference type="InterPro" id="IPR036388">
    <property type="entry name" value="WH-like_DNA-bd_sf"/>
</dbReference>
<evidence type="ECO:0000256" key="1">
    <source>
        <dbReference type="ARBA" id="ARBA00022490"/>
    </source>
</evidence>
<sequence length="181" mass="20939">MSLKRTIEALLFTAGKPISLAHLQKIIKVDKSLLEAALGELKQTWHNDTCGIQLLEHEGKFQFVSHPQEAEWVKCFIKDEFRGELTRPSLETLTIIAYRGPITKSEIEQIRGVNCGLILRHLLLRGLVEEQEDKERLQSVYTVSMDFLRYLGIQDMKDLPEYKTFHDHQELDSFLSQDKSL</sequence>
<keyword evidence="3" id="KW-0159">Chromosome partition</keyword>
<dbReference type="InterPro" id="IPR036390">
    <property type="entry name" value="WH_DNA-bd_sf"/>
</dbReference>
<dbReference type="Pfam" id="PF04079">
    <property type="entry name" value="SMC_ScpB"/>
    <property type="match status" value="1"/>
</dbReference>
<dbReference type="Proteomes" id="UP000229749">
    <property type="component" value="Unassembled WGS sequence"/>
</dbReference>
<accession>A0A2M7XIE1</accession>
<dbReference type="PIRSF" id="PIRSF019345">
    <property type="entry name" value="ScpB"/>
    <property type="match status" value="1"/>
</dbReference>
<evidence type="ECO:0000256" key="4">
    <source>
        <dbReference type="ARBA" id="ARBA00023306"/>
    </source>
</evidence>
<evidence type="ECO:0000313" key="6">
    <source>
        <dbReference type="Proteomes" id="UP000229749"/>
    </source>
</evidence>
<evidence type="ECO:0000256" key="2">
    <source>
        <dbReference type="ARBA" id="ARBA00022618"/>
    </source>
</evidence>
<dbReference type="GO" id="GO:0051304">
    <property type="term" value="P:chromosome separation"/>
    <property type="evidence" value="ECO:0007669"/>
    <property type="project" value="InterPro"/>
</dbReference>
<evidence type="ECO:0000256" key="3">
    <source>
        <dbReference type="ARBA" id="ARBA00022829"/>
    </source>
</evidence>
<dbReference type="Gene3D" id="1.10.10.10">
    <property type="entry name" value="Winged helix-like DNA-binding domain superfamily/Winged helix DNA-binding domain"/>
    <property type="match status" value="2"/>
</dbReference>
<dbReference type="PANTHER" id="PTHR34298:SF2">
    <property type="entry name" value="SEGREGATION AND CONDENSATION PROTEIN B"/>
    <property type="match status" value="1"/>
</dbReference>
<dbReference type="EMBL" id="PFWS01000005">
    <property type="protein sequence ID" value="PJA47717.1"/>
    <property type="molecule type" value="Genomic_DNA"/>
</dbReference>
<dbReference type="SUPFAM" id="SSF46785">
    <property type="entry name" value="Winged helix' DNA-binding domain"/>
    <property type="match status" value="2"/>
</dbReference>
<gene>
    <name evidence="5" type="primary">scpB</name>
    <name evidence="5" type="ORF">CO172_00465</name>
</gene>
<keyword evidence="4" id="KW-0131">Cell cycle</keyword>
<comment type="caution">
    <text evidence="5">The sequence shown here is derived from an EMBL/GenBank/DDBJ whole genome shotgun (WGS) entry which is preliminary data.</text>
</comment>
<dbReference type="NCBIfam" id="TIGR00281">
    <property type="entry name" value="SMC-Scp complex subunit ScpB"/>
    <property type="match status" value="1"/>
</dbReference>
<evidence type="ECO:0000313" key="5">
    <source>
        <dbReference type="EMBL" id="PJA47717.1"/>
    </source>
</evidence>
<proteinExistence type="predicted"/>
<keyword evidence="2" id="KW-0132">Cell division</keyword>
<dbReference type="AlphaFoldDB" id="A0A2M7XIE1"/>
<dbReference type="GO" id="GO:0051301">
    <property type="term" value="P:cell division"/>
    <property type="evidence" value="ECO:0007669"/>
    <property type="project" value="UniProtKB-KW"/>
</dbReference>
<dbReference type="PANTHER" id="PTHR34298">
    <property type="entry name" value="SEGREGATION AND CONDENSATION PROTEIN B"/>
    <property type="match status" value="1"/>
</dbReference>
<reference evidence="6" key="1">
    <citation type="submission" date="2017-09" db="EMBL/GenBank/DDBJ databases">
        <title>Depth-based differentiation of microbial function through sediment-hosted aquifers and enrichment of novel symbionts in the deep terrestrial subsurface.</title>
        <authorList>
            <person name="Probst A.J."/>
            <person name="Ladd B."/>
            <person name="Jarett J.K."/>
            <person name="Geller-Mcgrath D.E."/>
            <person name="Sieber C.M.K."/>
            <person name="Emerson J.B."/>
            <person name="Anantharaman K."/>
            <person name="Thomas B.C."/>
            <person name="Malmstrom R."/>
            <person name="Stieglmeier M."/>
            <person name="Klingl A."/>
            <person name="Woyke T."/>
            <person name="Ryan C.M."/>
            <person name="Banfield J.F."/>
        </authorList>
    </citation>
    <scope>NUCLEOTIDE SEQUENCE [LARGE SCALE GENOMIC DNA]</scope>
</reference>
<name>A0A2M7XIE1_9BACT</name>
<keyword evidence="1" id="KW-0963">Cytoplasm</keyword>
<protein>
    <submittedName>
        <fullName evidence="5">SMC-Scp complex subunit ScpB</fullName>
    </submittedName>
</protein>
<dbReference type="InterPro" id="IPR005234">
    <property type="entry name" value="ScpB_csome_segregation"/>
</dbReference>
<organism evidence="5 6">
    <name type="scientific">Candidatus Uhrbacteria bacterium CG_4_9_14_3_um_filter_36_7</name>
    <dbReference type="NCBI Taxonomy" id="1975033"/>
    <lineage>
        <taxon>Bacteria</taxon>
        <taxon>Candidatus Uhriibacteriota</taxon>
    </lineage>
</organism>